<evidence type="ECO:0000259" key="5">
    <source>
        <dbReference type="PROSITE" id="PS50977"/>
    </source>
</evidence>
<dbReference type="PROSITE" id="PS50977">
    <property type="entry name" value="HTH_TETR_2"/>
    <property type="match status" value="1"/>
</dbReference>
<dbReference type="Pfam" id="PF13305">
    <property type="entry name" value="TetR_C_33"/>
    <property type="match status" value="1"/>
</dbReference>
<name>A0A101NK26_9ACTN</name>
<evidence type="ECO:0000256" key="4">
    <source>
        <dbReference type="PROSITE-ProRule" id="PRU00335"/>
    </source>
</evidence>
<evidence type="ECO:0000256" key="3">
    <source>
        <dbReference type="ARBA" id="ARBA00023163"/>
    </source>
</evidence>
<dbReference type="GO" id="GO:0000976">
    <property type="term" value="F:transcription cis-regulatory region binding"/>
    <property type="evidence" value="ECO:0007669"/>
    <property type="project" value="TreeGrafter"/>
</dbReference>
<comment type="caution">
    <text evidence="6">The sequence shown here is derived from an EMBL/GenBank/DDBJ whole genome shotgun (WGS) entry which is preliminary data.</text>
</comment>
<dbReference type="InterPro" id="IPR036271">
    <property type="entry name" value="Tet_transcr_reg_TetR-rel_C_sf"/>
</dbReference>
<dbReference type="Gene3D" id="1.10.357.10">
    <property type="entry name" value="Tetracycline Repressor, domain 2"/>
    <property type="match status" value="1"/>
</dbReference>
<keyword evidence="1" id="KW-0805">Transcription regulation</keyword>
<organism evidence="6 7">
    <name type="scientific">Streptomyces cellostaticus</name>
    <dbReference type="NCBI Taxonomy" id="67285"/>
    <lineage>
        <taxon>Bacteria</taxon>
        <taxon>Bacillati</taxon>
        <taxon>Actinomycetota</taxon>
        <taxon>Actinomycetes</taxon>
        <taxon>Kitasatosporales</taxon>
        <taxon>Streptomycetaceae</taxon>
        <taxon>Streptomyces</taxon>
    </lineage>
</organism>
<accession>A0A101NK26</accession>
<dbReference type="EMBL" id="LMWL01000036">
    <property type="protein sequence ID" value="KUM94660.1"/>
    <property type="molecule type" value="Genomic_DNA"/>
</dbReference>
<dbReference type="AlphaFoldDB" id="A0A101NK26"/>
<sequence length="206" mass="21670">MPAKSPTGAFARAQAKGEEALRTAMLDIAAGLLAAEGPAALSMRRLATAADCSTTVLYRLFGAKDGIAAALYREGFARLRRRLDAVPRGGDPAAYLAALGRAYRANALEEPHFYRVMHGEAIPGFVPDEESRAAAAASLDVLREAARAAVEAGLLRADADVDEITDTLWAAAHGVISLELGGHFPGGLGEERFRVLTRAAVEAFVP</sequence>
<dbReference type="OrthoDB" id="4709966at2"/>
<evidence type="ECO:0000256" key="2">
    <source>
        <dbReference type="ARBA" id="ARBA00023125"/>
    </source>
</evidence>
<dbReference type="SUPFAM" id="SSF48498">
    <property type="entry name" value="Tetracyclin repressor-like, C-terminal domain"/>
    <property type="match status" value="1"/>
</dbReference>
<feature type="DNA-binding region" description="H-T-H motif" evidence="4">
    <location>
        <begin position="42"/>
        <end position="61"/>
    </location>
</feature>
<keyword evidence="7" id="KW-1185">Reference proteome</keyword>
<dbReference type="GO" id="GO:0003700">
    <property type="term" value="F:DNA-binding transcription factor activity"/>
    <property type="evidence" value="ECO:0007669"/>
    <property type="project" value="TreeGrafter"/>
</dbReference>
<evidence type="ECO:0000256" key="1">
    <source>
        <dbReference type="ARBA" id="ARBA00023015"/>
    </source>
</evidence>
<dbReference type="SUPFAM" id="SSF46689">
    <property type="entry name" value="Homeodomain-like"/>
    <property type="match status" value="1"/>
</dbReference>
<dbReference type="Proteomes" id="UP000054241">
    <property type="component" value="Unassembled WGS sequence"/>
</dbReference>
<dbReference type="PANTHER" id="PTHR30055">
    <property type="entry name" value="HTH-TYPE TRANSCRIPTIONAL REGULATOR RUTR"/>
    <property type="match status" value="1"/>
</dbReference>
<feature type="domain" description="HTH tetR-type" evidence="5">
    <location>
        <begin position="19"/>
        <end position="79"/>
    </location>
</feature>
<dbReference type="InterPro" id="IPR001647">
    <property type="entry name" value="HTH_TetR"/>
</dbReference>
<keyword evidence="2 4" id="KW-0238">DNA-binding</keyword>
<dbReference type="RefSeq" id="WP_067001540.1">
    <property type="nucleotide sequence ID" value="NZ_BNDU01000006.1"/>
</dbReference>
<proteinExistence type="predicted"/>
<dbReference type="InterPro" id="IPR025996">
    <property type="entry name" value="MT1864/Rv1816-like_C"/>
</dbReference>
<keyword evidence="3" id="KW-0804">Transcription</keyword>
<dbReference type="InterPro" id="IPR050109">
    <property type="entry name" value="HTH-type_TetR-like_transc_reg"/>
</dbReference>
<evidence type="ECO:0000313" key="6">
    <source>
        <dbReference type="EMBL" id="KUM94660.1"/>
    </source>
</evidence>
<dbReference type="STRING" id="67285.AQI88_21000"/>
<dbReference type="Pfam" id="PF00440">
    <property type="entry name" value="TetR_N"/>
    <property type="match status" value="1"/>
</dbReference>
<reference evidence="6 7" key="1">
    <citation type="submission" date="2015-10" db="EMBL/GenBank/DDBJ databases">
        <title>Draft genome sequence of Streptomyces cellostaticus DSM 40189, type strain for the species Streptomyces cellostaticus.</title>
        <authorList>
            <person name="Ruckert C."/>
            <person name="Winkler A."/>
            <person name="Kalinowski J."/>
            <person name="Kampfer P."/>
            <person name="Glaeser S."/>
        </authorList>
    </citation>
    <scope>NUCLEOTIDE SEQUENCE [LARGE SCALE GENOMIC DNA]</scope>
    <source>
        <strain evidence="6 7">DSM 40189</strain>
    </source>
</reference>
<protein>
    <submittedName>
        <fullName evidence="6">TetR family transcriptional regulator</fullName>
    </submittedName>
</protein>
<gene>
    <name evidence="6" type="ORF">AQI88_21000</name>
</gene>
<dbReference type="PANTHER" id="PTHR30055:SF209">
    <property type="entry name" value="POSSIBLE TRANSCRIPTIONAL REGULATORY PROTEIN (PROBABLY TETR-FAMILY)"/>
    <property type="match status" value="1"/>
</dbReference>
<dbReference type="InterPro" id="IPR009057">
    <property type="entry name" value="Homeodomain-like_sf"/>
</dbReference>
<evidence type="ECO:0000313" key="7">
    <source>
        <dbReference type="Proteomes" id="UP000054241"/>
    </source>
</evidence>